<feature type="transmembrane region" description="Helical" evidence="1">
    <location>
        <begin position="86"/>
        <end position="119"/>
    </location>
</feature>
<gene>
    <name evidence="2" type="ORF">GHI93_08425</name>
</gene>
<dbReference type="Proteomes" id="UP000439550">
    <property type="component" value="Unassembled WGS sequence"/>
</dbReference>
<reference evidence="2 3" key="1">
    <citation type="submission" date="2019-10" db="EMBL/GenBank/DDBJ databases">
        <authorList>
            <person name="Dong K."/>
        </authorList>
    </citation>
    <scope>NUCLEOTIDE SEQUENCE [LARGE SCALE GENOMIC DNA]</scope>
    <source>
        <strain evidence="2 3">DSM 28960</strain>
    </source>
</reference>
<protein>
    <recommendedName>
        <fullName evidence="4">DUF4064 domain-containing protein</fullName>
    </recommendedName>
</protein>
<dbReference type="EMBL" id="WITJ01000011">
    <property type="protein sequence ID" value="MQW39951.1"/>
    <property type="molecule type" value="Genomic_DNA"/>
</dbReference>
<dbReference type="RefSeq" id="WP_153496618.1">
    <property type="nucleotide sequence ID" value="NZ_CAXYUY010000012.1"/>
</dbReference>
<evidence type="ECO:0000256" key="1">
    <source>
        <dbReference type="SAM" id="Phobius"/>
    </source>
</evidence>
<evidence type="ECO:0008006" key="4">
    <source>
        <dbReference type="Google" id="ProtNLM"/>
    </source>
</evidence>
<feature type="transmembrane region" description="Helical" evidence="1">
    <location>
        <begin position="52"/>
        <end position="74"/>
    </location>
</feature>
<name>A0A7X2D0Z1_9LACT</name>
<keyword evidence="1" id="KW-0472">Membrane</keyword>
<keyword evidence="1" id="KW-1133">Transmembrane helix</keyword>
<accession>A0A7X2D0Z1</accession>
<organism evidence="2 3">
    <name type="scientific">Lactococcus hircilactis</name>
    <dbReference type="NCBI Taxonomy" id="1494462"/>
    <lineage>
        <taxon>Bacteria</taxon>
        <taxon>Bacillati</taxon>
        <taxon>Bacillota</taxon>
        <taxon>Bacilli</taxon>
        <taxon>Lactobacillales</taxon>
        <taxon>Streptococcaceae</taxon>
        <taxon>Lactococcus</taxon>
    </lineage>
</organism>
<evidence type="ECO:0000313" key="3">
    <source>
        <dbReference type="Proteomes" id="UP000439550"/>
    </source>
</evidence>
<sequence length="135" mass="15035">MKKSKIAALVGSIIFTVLAVLGILMIMMAFMTTSTQDMLSMMNIEGLTNQELIVSVSIAYGLFFLLTLLNWIGFARLNKSKKWSRYFLAIGIFYVFASMINGAGLIVTLPVAICFILVFVFKKKEDKNSVSTDKN</sequence>
<keyword evidence="3" id="KW-1185">Reference proteome</keyword>
<proteinExistence type="predicted"/>
<evidence type="ECO:0000313" key="2">
    <source>
        <dbReference type="EMBL" id="MQW39951.1"/>
    </source>
</evidence>
<keyword evidence="1" id="KW-0812">Transmembrane</keyword>
<comment type="caution">
    <text evidence="2">The sequence shown here is derived from an EMBL/GenBank/DDBJ whole genome shotgun (WGS) entry which is preliminary data.</text>
</comment>
<dbReference type="OrthoDB" id="2243591at2"/>
<feature type="transmembrane region" description="Helical" evidence="1">
    <location>
        <begin position="7"/>
        <end position="32"/>
    </location>
</feature>
<dbReference type="AlphaFoldDB" id="A0A7X2D0Z1"/>